<dbReference type="PANTHER" id="PTHR35340:SF9">
    <property type="entry name" value="ASST-DOMAIN-CONTAINING PROTEIN"/>
    <property type="match status" value="1"/>
</dbReference>
<feature type="region of interest" description="Disordered" evidence="1">
    <location>
        <begin position="1"/>
        <end position="24"/>
    </location>
</feature>
<organism evidence="2 3">
    <name type="scientific">Aspergillus cavernicola</name>
    <dbReference type="NCBI Taxonomy" id="176166"/>
    <lineage>
        <taxon>Eukaryota</taxon>
        <taxon>Fungi</taxon>
        <taxon>Dikarya</taxon>
        <taxon>Ascomycota</taxon>
        <taxon>Pezizomycotina</taxon>
        <taxon>Eurotiomycetes</taxon>
        <taxon>Eurotiomycetidae</taxon>
        <taxon>Eurotiales</taxon>
        <taxon>Aspergillaceae</taxon>
        <taxon>Aspergillus</taxon>
        <taxon>Aspergillus subgen. Nidulantes</taxon>
    </lineage>
</organism>
<accession>A0ABR4HU50</accession>
<evidence type="ECO:0000313" key="2">
    <source>
        <dbReference type="EMBL" id="KAL2818218.1"/>
    </source>
</evidence>
<dbReference type="InterPro" id="IPR039535">
    <property type="entry name" value="ASST-like"/>
</dbReference>
<dbReference type="EMBL" id="JBFXLS010000085">
    <property type="protein sequence ID" value="KAL2818218.1"/>
    <property type="molecule type" value="Genomic_DNA"/>
</dbReference>
<dbReference type="InterPro" id="IPR053143">
    <property type="entry name" value="Arylsulfate_ST"/>
</dbReference>
<evidence type="ECO:0000256" key="1">
    <source>
        <dbReference type="SAM" id="MobiDB-lite"/>
    </source>
</evidence>
<gene>
    <name evidence="2" type="ORF">BDW59DRAFT_165549</name>
</gene>
<dbReference type="Pfam" id="PF14269">
    <property type="entry name" value="Arylsulfotran_2"/>
    <property type="match status" value="1"/>
</dbReference>
<dbReference type="Proteomes" id="UP001610335">
    <property type="component" value="Unassembled WGS sequence"/>
</dbReference>
<keyword evidence="3" id="KW-1185">Reference proteome</keyword>
<reference evidence="2 3" key="1">
    <citation type="submission" date="2024-07" db="EMBL/GenBank/DDBJ databases">
        <title>Section-level genome sequencing and comparative genomics of Aspergillus sections Usti and Cavernicolus.</title>
        <authorList>
            <consortium name="Lawrence Berkeley National Laboratory"/>
            <person name="Nybo J.L."/>
            <person name="Vesth T.C."/>
            <person name="Theobald S."/>
            <person name="Frisvad J.C."/>
            <person name="Larsen T.O."/>
            <person name="Kjaerboelling I."/>
            <person name="Rothschild-Mancinelli K."/>
            <person name="Lyhne E.K."/>
            <person name="Kogle M.E."/>
            <person name="Barry K."/>
            <person name="Clum A."/>
            <person name="Na H."/>
            <person name="Ledsgaard L."/>
            <person name="Lin J."/>
            <person name="Lipzen A."/>
            <person name="Kuo A."/>
            <person name="Riley R."/>
            <person name="Mondo S."/>
            <person name="LaButti K."/>
            <person name="Haridas S."/>
            <person name="Pangalinan J."/>
            <person name="Salamov A.A."/>
            <person name="Simmons B.A."/>
            <person name="Magnuson J.K."/>
            <person name="Chen J."/>
            <person name="Drula E."/>
            <person name="Henrissat B."/>
            <person name="Wiebenga A."/>
            <person name="Lubbers R.J."/>
            <person name="Gomes A.C."/>
            <person name="Makela M.R."/>
            <person name="Stajich J."/>
            <person name="Grigoriev I.V."/>
            <person name="Mortensen U.H."/>
            <person name="De vries R.P."/>
            <person name="Baker S.E."/>
            <person name="Andersen M.R."/>
        </authorList>
    </citation>
    <scope>NUCLEOTIDE SEQUENCE [LARGE SCALE GENOMIC DNA]</scope>
    <source>
        <strain evidence="2 3">CBS 600.67</strain>
    </source>
</reference>
<sequence>MASKASGARKDGARSTRLGGPRSDLTLGQDVEFAFQHHARYLHNGNDDKKSTAITFFDNAIYGSQSDKKAQIYPYSRGKFLQLGHRTHTFIPPGQLLIKSQVSLQTVPNGNVFINWGSEGAVTEFTPDGEPIYHAYLDSRPLNHGDVQNYRAFRANWTGFSEQRNTLVDARMPFNPNDNDEVSQTRAVTGRSPAFSFAAEDHPENGPLNKLMPPGLRRDRQSVK</sequence>
<feature type="region of interest" description="Disordered" evidence="1">
    <location>
        <begin position="195"/>
        <end position="224"/>
    </location>
</feature>
<evidence type="ECO:0000313" key="3">
    <source>
        <dbReference type="Proteomes" id="UP001610335"/>
    </source>
</evidence>
<proteinExistence type="predicted"/>
<dbReference type="PANTHER" id="PTHR35340">
    <property type="entry name" value="PQQ ENZYME REPEAT PROTEIN-RELATED"/>
    <property type="match status" value="1"/>
</dbReference>
<protein>
    <submittedName>
        <fullName evidence="2">Uncharacterized protein</fullName>
    </submittedName>
</protein>
<name>A0ABR4HU50_9EURO</name>
<comment type="caution">
    <text evidence="2">The sequence shown here is derived from an EMBL/GenBank/DDBJ whole genome shotgun (WGS) entry which is preliminary data.</text>
</comment>